<comment type="subcellular location">
    <subcellularLocation>
        <location evidence="1 7">Cell outer membrane</location>
        <topology evidence="1 7">Multi-pass membrane protein</topology>
    </subcellularLocation>
</comment>
<evidence type="ECO:0000313" key="10">
    <source>
        <dbReference type="EMBL" id="QES89494.1"/>
    </source>
</evidence>
<evidence type="ECO:0000256" key="8">
    <source>
        <dbReference type="SAM" id="SignalP"/>
    </source>
</evidence>
<evidence type="ECO:0000259" key="9">
    <source>
        <dbReference type="Pfam" id="PF07715"/>
    </source>
</evidence>
<dbReference type="Proteomes" id="UP000292424">
    <property type="component" value="Chromosome"/>
</dbReference>
<gene>
    <name evidence="10" type="ORF">E0W69_012765</name>
</gene>
<dbReference type="KEGG" id="arac:E0W69_012765"/>
<evidence type="ECO:0000313" key="11">
    <source>
        <dbReference type="Proteomes" id="UP000292424"/>
    </source>
</evidence>
<dbReference type="AlphaFoldDB" id="A0A5P2G115"/>
<sequence>MSVRLYVLLLLLCFGKNAQAQQKPKILHINGAVKDTNGIFLDSAIIFTTKDTALSDTAGKYKINVTSGDSVFIAKKGYYTNGYIPQSEHATILMVAAPPPEIESDSLNIRGLVRDTSHQPIANALVYTFGDSTHTDSSGLFRINIKKGDTVFVASDKHNSLFYVPRSDTSSLVLTPKRVRKDITLVSPSDTTSKKSNFGEDNLEDVVVVGYGTQNRKDLTSAVATIKSKELINRPTTNLIGSLQGLSPGLIVNRSSGQPGKEGFTLQTRGYTSVNGGNLLGLVDGVNGDITTVNPYDIESVTVLKDASAAAIYGARAAGGVVLVTTKRGKRGFHVNYNTMIGVQKSVKRPDRIHSWQEAELANEASINAGQNQIYTDQQINWMKDPNTNYQISATDPSNYDYYYDMNQIPLMVKNSAMASTHNLSFSGGTNKDNYYFSLGYYDQDGLFKVGENSTNRVNLRFNYNHELNNIFDITSKIAYRKTYTTSPSYGGDGIFDYLYSSPTRFPIYVPNTENYIFNQSANYAYPYLKDGGATDNKFEELTTMFQLRAKDFIPGVMLRAVYGGRYTIEGNEIVKRTVSLYNITENVGFLNNPNSYEKDRNLTYSNNIQLLADYDKKIYKHSFHVLGGYAFENYSQNNTVAIARNLSSNDLFTLNIGDPSQATNSEDIQEWAMSSFFGRFEYNYNSKYLFQATVRADGNSRLDPNNRWKTFPSFSVGWRLAQESWFQKALPIFNEFKIRASWGRLGNSDGVNGVISNYDYFSMLVNGEYYPFNNNRTPSYYQQILPTLNKTWEIVDTKDIGIDVGMLKNRLTFTADYYVRNNDNMLMTPAYPAFMGITPSSSNKGKFQTKGWEFAIGWKDNIGQEFSYWVNANISNNTNKVIAYGGAKAVQAGQNYIIEGQPINTIWGFKAQGLFQTAAEVASSPLFRTTTGPGDIKYEDIDGNGSITVGNSRLGSSGDLVKLGDTYPHYIYGFSFGANYKGFDFSAMFQGVGKRVFMPSINDLYAYSSSSVMPLDYSLDYWTANNKDARFPRMYLNGTQNTVSSSYWLMNGAYLRLKNVQLGYTLPNSWLAKYKVQSLRIFFTGQDLWTKSNLWIKSLDPETAAGNPWRYPLMKNYSFGINLNF</sequence>
<reference evidence="10 11" key="1">
    <citation type="submission" date="2019-09" db="EMBL/GenBank/DDBJ databases">
        <title>Complete genome sequence of Arachidicoccus sp. B3-10 isolated from apple orchard soil.</title>
        <authorList>
            <person name="Kim H.S."/>
            <person name="Han K.-I."/>
            <person name="Suh M.K."/>
            <person name="Lee K.C."/>
            <person name="Eom M.K."/>
            <person name="Kim J.-S."/>
            <person name="Kang S.W."/>
            <person name="Sin Y."/>
            <person name="Lee J.-S."/>
        </authorList>
    </citation>
    <scope>NUCLEOTIDE SEQUENCE [LARGE SCALE GENOMIC DNA]</scope>
    <source>
        <strain evidence="10 11">B3-10</strain>
    </source>
</reference>
<keyword evidence="8" id="KW-0732">Signal</keyword>
<evidence type="ECO:0000256" key="5">
    <source>
        <dbReference type="ARBA" id="ARBA00023136"/>
    </source>
</evidence>
<name>A0A5P2G115_9BACT</name>
<dbReference type="SUPFAM" id="SSF56935">
    <property type="entry name" value="Porins"/>
    <property type="match status" value="1"/>
</dbReference>
<dbReference type="Gene3D" id="2.170.130.10">
    <property type="entry name" value="TonB-dependent receptor, plug domain"/>
    <property type="match status" value="1"/>
</dbReference>
<dbReference type="InterPro" id="IPR037066">
    <property type="entry name" value="Plug_dom_sf"/>
</dbReference>
<evidence type="ECO:0000256" key="6">
    <source>
        <dbReference type="ARBA" id="ARBA00023237"/>
    </source>
</evidence>
<dbReference type="PROSITE" id="PS52016">
    <property type="entry name" value="TONB_DEPENDENT_REC_3"/>
    <property type="match status" value="1"/>
</dbReference>
<feature type="signal peptide" evidence="8">
    <location>
        <begin position="1"/>
        <end position="20"/>
    </location>
</feature>
<dbReference type="SUPFAM" id="SSF49464">
    <property type="entry name" value="Carboxypeptidase regulatory domain-like"/>
    <property type="match status" value="1"/>
</dbReference>
<dbReference type="GO" id="GO:0009279">
    <property type="term" value="C:cell outer membrane"/>
    <property type="evidence" value="ECO:0007669"/>
    <property type="project" value="UniProtKB-SubCell"/>
</dbReference>
<feature type="domain" description="TonB-dependent receptor plug" evidence="9">
    <location>
        <begin position="217"/>
        <end position="321"/>
    </location>
</feature>
<keyword evidence="3 7" id="KW-1134">Transmembrane beta strand</keyword>
<keyword evidence="11" id="KW-1185">Reference proteome</keyword>
<dbReference type="Pfam" id="PF07715">
    <property type="entry name" value="Plug"/>
    <property type="match status" value="1"/>
</dbReference>
<dbReference type="InterPro" id="IPR023996">
    <property type="entry name" value="TonB-dep_OMP_SusC/RagA"/>
</dbReference>
<comment type="similarity">
    <text evidence="7">Belongs to the TonB-dependent receptor family.</text>
</comment>
<dbReference type="EMBL" id="CP044016">
    <property type="protein sequence ID" value="QES89494.1"/>
    <property type="molecule type" value="Genomic_DNA"/>
</dbReference>
<keyword evidence="6 7" id="KW-0998">Cell outer membrane</keyword>
<evidence type="ECO:0000256" key="4">
    <source>
        <dbReference type="ARBA" id="ARBA00022692"/>
    </source>
</evidence>
<dbReference type="InterPro" id="IPR012910">
    <property type="entry name" value="Plug_dom"/>
</dbReference>
<evidence type="ECO:0000256" key="1">
    <source>
        <dbReference type="ARBA" id="ARBA00004571"/>
    </source>
</evidence>
<dbReference type="NCBIfam" id="TIGR04056">
    <property type="entry name" value="OMP_RagA_SusC"/>
    <property type="match status" value="1"/>
</dbReference>
<dbReference type="InterPro" id="IPR036942">
    <property type="entry name" value="Beta-barrel_TonB_sf"/>
</dbReference>
<feature type="chain" id="PRO_5024345547" evidence="8">
    <location>
        <begin position="21"/>
        <end position="1126"/>
    </location>
</feature>
<dbReference type="InterPro" id="IPR023997">
    <property type="entry name" value="TonB-dep_OMP_SusC/RagA_CS"/>
</dbReference>
<dbReference type="RefSeq" id="WP_131330437.1">
    <property type="nucleotide sequence ID" value="NZ_CP044016.1"/>
</dbReference>
<accession>A0A5P2G115</accession>
<dbReference type="Gene3D" id="2.40.170.20">
    <property type="entry name" value="TonB-dependent receptor, beta-barrel domain"/>
    <property type="match status" value="1"/>
</dbReference>
<evidence type="ECO:0000256" key="3">
    <source>
        <dbReference type="ARBA" id="ARBA00022452"/>
    </source>
</evidence>
<evidence type="ECO:0000256" key="7">
    <source>
        <dbReference type="PROSITE-ProRule" id="PRU01360"/>
    </source>
</evidence>
<organism evidence="10 11">
    <name type="scientific">Rhizosphaericola mali</name>
    <dbReference type="NCBI Taxonomy" id="2545455"/>
    <lineage>
        <taxon>Bacteria</taxon>
        <taxon>Pseudomonadati</taxon>
        <taxon>Bacteroidota</taxon>
        <taxon>Chitinophagia</taxon>
        <taxon>Chitinophagales</taxon>
        <taxon>Chitinophagaceae</taxon>
        <taxon>Rhizosphaericola</taxon>
    </lineage>
</organism>
<evidence type="ECO:0000256" key="2">
    <source>
        <dbReference type="ARBA" id="ARBA00022448"/>
    </source>
</evidence>
<keyword evidence="4 7" id="KW-0812">Transmembrane</keyword>
<protein>
    <submittedName>
        <fullName evidence="10">SusC/RagA family TonB-linked outer membrane protein</fullName>
    </submittedName>
</protein>
<dbReference type="InterPro" id="IPR039426">
    <property type="entry name" value="TonB-dep_rcpt-like"/>
</dbReference>
<keyword evidence="5 7" id="KW-0472">Membrane</keyword>
<keyword evidence="2 7" id="KW-0813">Transport</keyword>
<proteinExistence type="inferred from homology"/>
<dbReference type="OrthoDB" id="899266at2"/>
<dbReference type="NCBIfam" id="TIGR04057">
    <property type="entry name" value="SusC_RagA_signa"/>
    <property type="match status" value="1"/>
</dbReference>
<dbReference type="InterPro" id="IPR008969">
    <property type="entry name" value="CarboxyPept-like_regulatory"/>
</dbReference>